<dbReference type="PANTHER" id="PTHR21646">
    <property type="entry name" value="UBIQUITIN CARBOXYL-TERMINAL HYDROLASE"/>
    <property type="match status" value="1"/>
</dbReference>
<protein>
    <submittedName>
        <fullName evidence="3">Peptidase C19 family protein</fullName>
    </submittedName>
</protein>
<organism evidence="3 4">
    <name type="scientific">Heterostelium pallidum (strain ATCC 26659 / Pp 5 / PN500)</name>
    <name type="common">Cellular slime mold</name>
    <name type="synonym">Polysphondylium pallidum</name>
    <dbReference type="NCBI Taxonomy" id="670386"/>
    <lineage>
        <taxon>Eukaryota</taxon>
        <taxon>Amoebozoa</taxon>
        <taxon>Evosea</taxon>
        <taxon>Eumycetozoa</taxon>
        <taxon>Dictyostelia</taxon>
        <taxon>Acytosteliales</taxon>
        <taxon>Acytosteliaceae</taxon>
        <taxon>Heterostelium</taxon>
    </lineage>
</organism>
<dbReference type="PROSITE" id="PS00972">
    <property type="entry name" value="USP_1"/>
    <property type="match status" value="1"/>
</dbReference>
<feature type="compositionally biased region" description="Low complexity" evidence="1">
    <location>
        <begin position="767"/>
        <end position="777"/>
    </location>
</feature>
<keyword evidence="4" id="KW-1185">Reference proteome</keyword>
<dbReference type="InterPro" id="IPR050185">
    <property type="entry name" value="Ub_carboxyl-term_hydrolase"/>
</dbReference>
<dbReference type="PROSITE" id="PS50235">
    <property type="entry name" value="USP_3"/>
    <property type="match status" value="1"/>
</dbReference>
<dbReference type="OMA" id="NGIVEHM"/>
<dbReference type="InParanoid" id="D3BFC2"/>
<comment type="caution">
    <text evidence="3">The sequence shown here is derived from an EMBL/GenBank/DDBJ whole genome shotgun (WGS) entry which is preliminary data.</text>
</comment>
<feature type="compositionally biased region" description="Low complexity" evidence="1">
    <location>
        <begin position="594"/>
        <end position="611"/>
    </location>
</feature>
<name>D3BFC2_HETP5</name>
<dbReference type="SUPFAM" id="SSF54001">
    <property type="entry name" value="Cysteine proteinases"/>
    <property type="match status" value="1"/>
</dbReference>
<dbReference type="InterPro" id="IPR028889">
    <property type="entry name" value="USP"/>
</dbReference>
<feature type="region of interest" description="Disordered" evidence="1">
    <location>
        <begin position="1"/>
        <end position="51"/>
    </location>
</feature>
<feature type="compositionally biased region" description="Low complexity" evidence="1">
    <location>
        <begin position="786"/>
        <end position="799"/>
    </location>
</feature>
<dbReference type="Pfam" id="PF00443">
    <property type="entry name" value="UCH"/>
    <property type="match status" value="1"/>
</dbReference>
<feature type="region of interest" description="Disordered" evidence="1">
    <location>
        <begin position="306"/>
        <end position="379"/>
    </location>
</feature>
<evidence type="ECO:0000259" key="2">
    <source>
        <dbReference type="PROSITE" id="PS50235"/>
    </source>
</evidence>
<dbReference type="Proteomes" id="UP000001396">
    <property type="component" value="Unassembled WGS sequence"/>
</dbReference>
<dbReference type="Gene3D" id="3.90.70.10">
    <property type="entry name" value="Cysteine proteinases"/>
    <property type="match status" value="2"/>
</dbReference>
<feature type="region of interest" description="Disordered" evidence="1">
    <location>
        <begin position="594"/>
        <end position="631"/>
    </location>
</feature>
<dbReference type="AlphaFoldDB" id="D3BFC2"/>
<dbReference type="PANTHER" id="PTHR21646:SF23">
    <property type="entry name" value="UBIQUITIN CARBOXYL-TERMINAL HYDROLASE USP2"/>
    <property type="match status" value="1"/>
</dbReference>
<reference evidence="3 4" key="1">
    <citation type="journal article" date="2011" name="Genome Res.">
        <title>Phylogeny-wide analysis of social amoeba genomes highlights ancient origins for complex intercellular communication.</title>
        <authorList>
            <person name="Heidel A.J."/>
            <person name="Lawal H.M."/>
            <person name="Felder M."/>
            <person name="Schilde C."/>
            <person name="Helps N.R."/>
            <person name="Tunggal B."/>
            <person name="Rivero F."/>
            <person name="John U."/>
            <person name="Schleicher M."/>
            <person name="Eichinger L."/>
            <person name="Platzer M."/>
            <person name="Noegel A.A."/>
            <person name="Schaap P."/>
            <person name="Gloeckner G."/>
        </authorList>
    </citation>
    <scope>NUCLEOTIDE SEQUENCE [LARGE SCALE GENOMIC DNA]</scope>
    <source>
        <strain evidence="4">ATCC 26659 / Pp 5 / PN500</strain>
    </source>
</reference>
<dbReference type="EMBL" id="ADBJ01000031">
    <property type="protein sequence ID" value="EFA79836.1"/>
    <property type="molecule type" value="Genomic_DNA"/>
</dbReference>
<dbReference type="GeneID" id="31362137"/>
<dbReference type="GO" id="GO:0016579">
    <property type="term" value="P:protein deubiquitination"/>
    <property type="evidence" value="ECO:0007669"/>
    <property type="project" value="InterPro"/>
</dbReference>
<feature type="compositionally biased region" description="Basic and acidic residues" evidence="1">
    <location>
        <begin position="731"/>
        <end position="761"/>
    </location>
</feature>
<feature type="domain" description="USP" evidence="2">
    <location>
        <begin position="137"/>
        <end position="934"/>
    </location>
</feature>
<sequence length="1086" mass="119531">MGKGKDKKKKLKKQAAHPLVQQQSKKKQSEGGNHHSSSGNSSSGSGSGNKKDQITVEIDERGNTITLKIIDGNYYCTSCLSELQLSAKKSTGNSVSGKPLECSVCKVAQWAVAAERAKEHAEIARAASKKEISSGIKGLQNLGNTCFFNSIMQNLTHINALRDVLLVPPGTSSISNNPVKSNGPLTVEMHHFFTKMYKLNSPYISPHSLFTEICKKAPRFLGFRQQDAHELLIHLLDGLISEEQEATKNKRDPTYIDKIFGGRLISIITCFHCGYVSKTHEPFLDLSLPLPYAAINIQEIKRKALANSSSHSSGNRSGSGGSKSSGGGGKVVKPSFADLGLQSDDEDDEQEEVEEKKSNSAPRTLSKSQLKKQRRKEGKEMELAAYQSLSDEPVGADIEPLLSDKPEAVTATTNGIEIETIISSNVNNDDSSKTDAEGYEVINSPNGASLSVLDPLPQDESSITTDEKLEMSTPPALEPIIESTATGVIGVVYDSVNSDVEGETEEEKSNDKPDNLNDSTSGFIHLNNSVESTTTTAKDTSYHTEQQLSSYNVIDDYESKASPVSSALSSVESTAESASATSIIKDFEKIDISSSTTSSPSITGATTTTDDNSTKKDSDKDVKDEPTDLRKNLPIEAKMMDNLLACLMQFTNPEKLEGENGFICPHCKKLANGQIEEEDDIIITDDNVSIINNDEKSTITTTATATDIITTETATSTAESTEIESTNSNDSKLEEKEEKEKEQEKELEKEKEKELEKEKEQLPQSPPEQQQQQQQTQSKKKKKNKNNSNNQNSNSNNNNSKKKKEEEEVIIRRNASKQYLLANTPPYLTIQLKRFMQTSRNGFQKDGKRISYPLVLDLTAFTDQSSASTSRESHRYRLNGVVEHMGGMGGGHYVAHIYDDTTGQWYYVSDSTSRLSSLEQVMSNEAYVLFYKKLDHFESSPSSPTTTTTTTTNISSNSINNNSNNEKVNDIVNEDEVEVEEGITEVIITENGNNSEIEIELITNSTSTDMMTSDKSNSIDEDVETIELSSVSSSSTINVEEIIIYDEKLELEKEQQKQQQQHLTSTNSDTEINNTLEIVYDETSFK</sequence>
<dbReference type="RefSeq" id="XP_020431957.1">
    <property type="nucleotide sequence ID" value="XM_020577509.1"/>
</dbReference>
<gene>
    <name evidence="3" type="ORF">PPL_06655</name>
</gene>
<evidence type="ECO:0000313" key="4">
    <source>
        <dbReference type="Proteomes" id="UP000001396"/>
    </source>
</evidence>
<dbReference type="PROSITE" id="PS00973">
    <property type="entry name" value="USP_2"/>
    <property type="match status" value="1"/>
</dbReference>
<dbReference type="STRING" id="670386.D3BFC2"/>
<feature type="compositionally biased region" description="Low complexity" evidence="1">
    <location>
        <begin position="710"/>
        <end position="726"/>
    </location>
</feature>
<dbReference type="InterPro" id="IPR001394">
    <property type="entry name" value="Peptidase_C19_UCH"/>
</dbReference>
<evidence type="ECO:0000313" key="3">
    <source>
        <dbReference type="EMBL" id="EFA79836.1"/>
    </source>
</evidence>
<evidence type="ECO:0000256" key="1">
    <source>
        <dbReference type="SAM" id="MobiDB-lite"/>
    </source>
</evidence>
<feature type="compositionally biased region" description="Low complexity" evidence="1">
    <location>
        <begin position="34"/>
        <end position="44"/>
    </location>
</feature>
<dbReference type="InterPro" id="IPR038765">
    <property type="entry name" value="Papain-like_cys_pep_sf"/>
</dbReference>
<feature type="compositionally biased region" description="Gly residues" evidence="1">
    <location>
        <begin position="317"/>
        <end position="330"/>
    </location>
</feature>
<feature type="compositionally biased region" description="Basic residues" evidence="1">
    <location>
        <begin position="1"/>
        <end position="15"/>
    </location>
</feature>
<feature type="region of interest" description="Disordered" evidence="1">
    <location>
        <begin position="938"/>
        <end position="966"/>
    </location>
</feature>
<feature type="region of interest" description="Disordered" evidence="1">
    <location>
        <begin position="426"/>
        <end position="475"/>
    </location>
</feature>
<proteinExistence type="predicted"/>
<dbReference type="FunCoup" id="D3BFC2">
    <property type="interactions" value="7"/>
</dbReference>
<feature type="region of interest" description="Disordered" evidence="1">
    <location>
        <begin position="710"/>
        <end position="808"/>
    </location>
</feature>
<accession>D3BFC2</accession>
<feature type="compositionally biased region" description="Acidic residues" evidence="1">
    <location>
        <begin position="343"/>
        <end position="353"/>
    </location>
</feature>
<feature type="region of interest" description="Disordered" evidence="1">
    <location>
        <begin position="496"/>
        <end position="544"/>
    </location>
</feature>
<feature type="compositionally biased region" description="Low complexity" evidence="1">
    <location>
        <begin position="939"/>
        <end position="966"/>
    </location>
</feature>
<dbReference type="InterPro" id="IPR018200">
    <property type="entry name" value="USP_CS"/>
</dbReference>
<feature type="compositionally biased region" description="Polar residues" evidence="1">
    <location>
        <begin position="516"/>
        <end position="544"/>
    </location>
</feature>
<dbReference type="GO" id="GO:0004843">
    <property type="term" value="F:cysteine-type deubiquitinase activity"/>
    <property type="evidence" value="ECO:0007669"/>
    <property type="project" value="InterPro"/>
</dbReference>
<feature type="compositionally biased region" description="Polar residues" evidence="1">
    <location>
        <begin position="359"/>
        <end position="368"/>
    </location>
</feature>
<feature type="compositionally biased region" description="Basic and acidic residues" evidence="1">
    <location>
        <begin position="612"/>
        <end position="631"/>
    </location>
</feature>